<proteinExistence type="predicted"/>
<evidence type="ECO:0000259" key="1">
    <source>
        <dbReference type="Pfam" id="PF01936"/>
    </source>
</evidence>
<dbReference type="Proteomes" id="UP000178344">
    <property type="component" value="Unassembled WGS sequence"/>
</dbReference>
<sequence>MESSKGRVAIYIDGGNFYQRLREAGVPRGTKFNYSKLVDFLLRGRTLVSKRYYVGIVRNHDHTDKSQQMVEGQQKFLSKLEGEGFTIKRGRIVYDHKIREKGVDVKIAIDLIVGAVDNLYDTAVVVSSDTDLIPAIKYAKFKDKKVEYVGFSAQPSLGMARESTLSVLLLPDDLQKFTSPGEGKGTRAAA</sequence>
<protein>
    <recommendedName>
        <fullName evidence="1">NYN domain-containing protein</fullName>
    </recommendedName>
</protein>
<dbReference type="Gene3D" id="3.40.50.1010">
    <property type="entry name" value="5'-nuclease"/>
    <property type="match status" value="1"/>
</dbReference>
<dbReference type="PANTHER" id="PTHR35458:SF8">
    <property type="entry name" value="SLR0650 PROTEIN"/>
    <property type="match status" value="1"/>
</dbReference>
<reference evidence="2 3" key="1">
    <citation type="journal article" date="2016" name="Nat. Commun.">
        <title>Thousands of microbial genomes shed light on interconnected biogeochemical processes in an aquifer system.</title>
        <authorList>
            <person name="Anantharaman K."/>
            <person name="Brown C.T."/>
            <person name="Hug L.A."/>
            <person name="Sharon I."/>
            <person name="Castelle C.J."/>
            <person name="Probst A.J."/>
            <person name="Thomas B.C."/>
            <person name="Singh A."/>
            <person name="Wilkins M.J."/>
            <person name="Karaoz U."/>
            <person name="Brodie E.L."/>
            <person name="Williams K.H."/>
            <person name="Hubbard S.S."/>
            <person name="Banfield J.F."/>
        </authorList>
    </citation>
    <scope>NUCLEOTIDE SEQUENCE [LARGE SCALE GENOMIC DNA]</scope>
</reference>
<evidence type="ECO:0000313" key="3">
    <source>
        <dbReference type="Proteomes" id="UP000178344"/>
    </source>
</evidence>
<dbReference type="Pfam" id="PF01936">
    <property type="entry name" value="NYN"/>
    <property type="match status" value="1"/>
</dbReference>
<evidence type="ECO:0000313" key="2">
    <source>
        <dbReference type="EMBL" id="OGG46965.1"/>
    </source>
</evidence>
<dbReference type="GO" id="GO:0004540">
    <property type="term" value="F:RNA nuclease activity"/>
    <property type="evidence" value="ECO:0007669"/>
    <property type="project" value="InterPro"/>
</dbReference>
<comment type="caution">
    <text evidence="2">The sequence shown here is derived from an EMBL/GenBank/DDBJ whole genome shotgun (WGS) entry which is preliminary data.</text>
</comment>
<dbReference type="InterPro" id="IPR021139">
    <property type="entry name" value="NYN"/>
</dbReference>
<name>A0A1F6CCJ2_9BACT</name>
<organism evidence="2 3">
    <name type="scientific">Candidatus Kaiserbacteria bacterium RIFCSPHIGHO2_01_FULL_49_13</name>
    <dbReference type="NCBI Taxonomy" id="1798477"/>
    <lineage>
        <taxon>Bacteria</taxon>
        <taxon>Candidatus Kaiseribacteriota</taxon>
    </lineage>
</organism>
<dbReference type="AlphaFoldDB" id="A0A1F6CCJ2"/>
<accession>A0A1F6CCJ2</accession>
<dbReference type="PANTHER" id="PTHR35458">
    <property type="entry name" value="SLR0755 PROTEIN"/>
    <property type="match status" value="1"/>
</dbReference>
<dbReference type="EMBL" id="MFKQ01000034">
    <property type="protein sequence ID" value="OGG46965.1"/>
    <property type="molecule type" value="Genomic_DNA"/>
</dbReference>
<gene>
    <name evidence="2" type="ORF">A2671_02600</name>
</gene>
<dbReference type="CDD" id="cd10911">
    <property type="entry name" value="PIN_LabA"/>
    <property type="match status" value="1"/>
</dbReference>
<dbReference type="InterPro" id="IPR047140">
    <property type="entry name" value="LabA"/>
</dbReference>
<feature type="domain" description="NYN" evidence="1">
    <location>
        <begin position="7"/>
        <end position="153"/>
    </location>
</feature>